<dbReference type="STRING" id="128403.WA1_20020"/>
<dbReference type="PANTHER" id="PTHR42791">
    <property type="entry name" value="GNAT FAMILY ACETYLTRANSFERASE"/>
    <property type="match status" value="1"/>
</dbReference>
<sequence>MESKIIHFDKSQINEANHLLGRAFYNDPAYTYIILEEGNRRERLVGWLCTLTVRYGLAFGHVYTTDNSLKGVAIWIPSDAFSLSFIPMIKIGMYVLPFQLGFSAVKRVIKLLNNIEKHHKLNMPEKHWYLSLLGVDPVYQNQGIGSSLLQPILKQADVEGLPCYLETFTEKNVRFYHKHGFAVVTEVNISKSNLRFWTMKRKPQN</sequence>
<dbReference type="Gene3D" id="3.40.630.30">
    <property type="match status" value="1"/>
</dbReference>
<feature type="transmembrane region" description="Helical" evidence="1">
    <location>
        <begin position="44"/>
        <end position="63"/>
    </location>
</feature>
<dbReference type="OrthoDB" id="7057833at2"/>
<feature type="domain" description="N-acetyltransferase" evidence="2">
    <location>
        <begin position="121"/>
        <end position="204"/>
    </location>
</feature>
<dbReference type="SUPFAM" id="SSF55729">
    <property type="entry name" value="Acyl-CoA N-acyltransferases (Nat)"/>
    <property type="match status" value="1"/>
</dbReference>
<accession>A0A139XC43</accession>
<dbReference type="AlphaFoldDB" id="A0A139XC43"/>
<dbReference type="InterPro" id="IPR000182">
    <property type="entry name" value="GNAT_dom"/>
</dbReference>
<keyword evidence="1" id="KW-0812">Transmembrane</keyword>
<protein>
    <recommendedName>
        <fullName evidence="2">N-acetyltransferase domain-containing protein</fullName>
    </recommendedName>
</protein>
<name>A0A139XC43_9CYAN</name>
<evidence type="ECO:0000313" key="3">
    <source>
        <dbReference type="EMBL" id="KYC42267.1"/>
    </source>
</evidence>
<dbReference type="InterPro" id="IPR016181">
    <property type="entry name" value="Acyl_CoA_acyltransferase"/>
</dbReference>
<gene>
    <name evidence="3" type="ORF">WA1_20020</name>
</gene>
<dbReference type="Proteomes" id="UP000076925">
    <property type="component" value="Unassembled WGS sequence"/>
</dbReference>
<dbReference type="Pfam" id="PF00583">
    <property type="entry name" value="Acetyltransf_1"/>
    <property type="match status" value="1"/>
</dbReference>
<dbReference type="GO" id="GO:0016747">
    <property type="term" value="F:acyltransferase activity, transferring groups other than amino-acyl groups"/>
    <property type="evidence" value="ECO:0007669"/>
    <property type="project" value="InterPro"/>
</dbReference>
<proteinExistence type="predicted"/>
<dbReference type="PROSITE" id="PS51186">
    <property type="entry name" value="GNAT"/>
    <property type="match status" value="1"/>
</dbReference>
<evidence type="ECO:0000313" key="4">
    <source>
        <dbReference type="Proteomes" id="UP000076925"/>
    </source>
</evidence>
<keyword evidence="4" id="KW-1185">Reference proteome</keyword>
<reference evidence="3 4" key="1">
    <citation type="journal article" date="2013" name="Genome Biol. Evol.">
        <title>Genomes of Stigonematalean cyanobacteria (subsection V) and the evolution of oxygenic photosynthesis from prokaryotes to plastids.</title>
        <authorList>
            <person name="Dagan T."/>
            <person name="Roettger M."/>
            <person name="Stucken K."/>
            <person name="Landan G."/>
            <person name="Koch R."/>
            <person name="Major P."/>
            <person name="Gould S.B."/>
            <person name="Goremykin V.V."/>
            <person name="Rippka R."/>
            <person name="Tandeau de Marsac N."/>
            <person name="Gugger M."/>
            <person name="Lockhart P.J."/>
            <person name="Allen J.F."/>
            <person name="Brune I."/>
            <person name="Maus I."/>
            <person name="Puhler A."/>
            <person name="Martin W.F."/>
        </authorList>
    </citation>
    <scope>NUCLEOTIDE SEQUENCE [LARGE SCALE GENOMIC DNA]</scope>
    <source>
        <strain evidence="3 4">PCC 7110</strain>
    </source>
</reference>
<keyword evidence="1" id="KW-0472">Membrane</keyword>
<keyword evidence="1" id="KW-1133">Transmembrane helix</keyword>
<dbReference type="RefSeq" id="WP_017741778.1">
    <property type="nucleotide sequence ID" value="NZ_KQ976354.1"/>
</dbReference>
<dbReference type="PANTHER" id="PTHR42791:SF1">
    <property type="entry name" value="N-ACETYLTRANSFERASE DOMAIN-CONTAINING PROTEIN"/>
    <property type="match status" value="1"/>
</dbReference>
<feature type="transmembrane region" description="Helical" evidence="1">
    <location>
        <begin position="83"/>
        <end position="105"/>
    </location>
</feature>
<dbReference type="CDD" id="cd04301">
    <property type="entry name" value="NAT_SF"/>
    <property type="match status" value="1"/>
</dbReference>
<comment type="caution">
    <text evidence="3">The sequence shown here is derived from an EMBL/GenBank/DDBJ whole genome shotgun (WGS) entry which is preliminary data.</text>
</comment>
<dbReference type="InterPro" id="IPR052523">
    <property type="entry name" value="Trichothecene_AcTrans"/>
</dbReference>
<evidence type="ECO:0000256" key="1">
    <source>
        <dbReference type="SAM" id="Phobius"/>
    </source>
</evidence>
<dbReference type="EMBL" id="ANNX02000020">
    <property type="protein sequence ID" value="KYC42267.1"/>
    <property type="molecule type" value="Genomic_DNA"/>
</dbReference>
<organism evidence="3 4">
    <name type="scientific">Scytonema hofmannii PCC 7110</name>
    <dbReference type="NCBI Taxonomy" id="128403"/>
    <lineage>
        <taxon>Bacteria</taxon>
        <taxon>Bacillati</taxon>
        <taxon>Cyanobacteriota</taxon>
        <taxon>Cyanophyceae</taxon>
        <taxon>Nostocales</taxon>
        <taxon>Scytonemataceae</taxon>
        <taxon>Scytonema</taxon>
    </lineage>
</organism>
<evidence type="ECO:0000259" key="2">
    <source>
        <dbReference type="PROSITE" id="PS51186"/>
    </source>
</evidence>